<protein>
    <submittedName>
        <fullName evidence="1">Uncharacterized protein</fullName>
    </submittedName>
</protein>
<accession>A0A1X6ZDR3</accession>
<reference evidence="1 2" key="1">
    <citation type="submission" date="2017-03" db="EMBL/GenBank/DDBJ databases">
        <authorList>
            <person name="Afonso C.L."/>
            <person name="Miller P.J."/>
            <person name="Scott M.A."/>
            <person name="Spackman E."/>
            <person name="Goraichik I."/>
            <person name="Dimitrov K.M."/>
            <person name="Suarez D.L."/>
            <person name="Swayne D.E."/>
        </authorList>
    </citation>
    <scope>NUCLEOTIDE SEQUENCE [LARGE SCALE GENOMIC DNA]</scope>
    <source>
        <strain evidence="1 2">CECT 7751</strain>
    </source>
</reference>
<name>A0A1X6ZDR3_9RHOB</name>
<dbReference type="Proteomes" id="UP000193963">
    <property type="component" value="Unassembled WGS sequence"/>
</dbReference>
<dbReference type="RefSeq" id="WP_157792197.1">
    <property type="nucleotide sequence ID" value="NZ_FWFN01000004.1"/>
</dbReference>
<dbReference type="AlphaFoldDB" id="A0A1X6ZDR3"/>
<proteinExistence type="predicted"/>
<evidence type="ECO:0000313" key="1">
    <source>
        <dbReference type="EMBL" id="SLN46777.1"/>
    </source>
</evidence>
<keyword evidence="2" id="KW-1185">Reference proteome</keyword>
<dbReference type="EMBL" id="FWFN01000004">
    <property type="protein sequence ID" value="SLN46777.1"/>
    <property type="molecule type" value="Genomic_DNA"/>
</dbReference>
<gene>
    <name evidence="1" type="ORF">PSM7751_02180</name>
</gene>
<sequence length="58" mass="6647">MPRYFVTMSNEAHGYYYPPREVPFEAPDARAAREAAQDWDHIAEIHSVRAADPAELDD</sequence>
<evidence type="ECO:0000313" key="2">
    <source>
        <dbReference type="Proteomes" id="UP000193963"/>
    </source>
</evidence>
<organism evidence="1 2">
    <name type="scientific">Pseudooceanicola marinus</name>
    <dbReference type="NCBI Taxonomy" id="396013"/>
    <lineage>
        <taxon>Bacteria</taxon>
        <taxon>Pseudomonadati</taxon>
        <taxon>Pseudomonadota</taxon>
        <taxon>Alphaproteobacteria</taxon>
        <taxon>Rhodobacterales</taxon>
        <taxon>Paracoccaceae</taxon>
        <taxon>Pseudooceanicola</taxon>
    </lineage>
</organism>